<evidence type="ECO:0000313" key="3">
    <source>
        <dbReference type="EMBL" id="SFJ75446.1"/>
    </source>
</evidence>
<dbReference type="STRING" id="390807.SAMN04488095_3575"/>
<gene>
    <name evidence="3" type="ORF">SAMN04488095_3575</name>
</gene>
<dbReference type="CDD" id="cd03188">
    <property type="entry name" value="GST_C_Beta"/>
    <property type="match status" value="1"/>
</dbReference>
<dbReference type="InterPro" id="IPR004046">
    <property type="entry name" value="GST_C"/>
</dbReference>
<feature type="domain" description="GST N-terminal" evidence="1">
    <location>
        <begin position="1"/>
        <end position="81"/>
    </location>
</feature>
<dbReference type="NCBIfam" id="NF007831">
    <property type="entry name" value="PRK10542.1"/>
    <property type="match status" value="1"/>
</dbReference>
<dbReference type="SFLD" id="SFLDG01150">
    <property type="entry name" value="Main.1:_Beta-like"/>
    <property type="match status" value="1"/>
</dbReference>
<dbReference type="CDD" id="cd03057">
    <property type="entry name" value="GST_N_Beta"/>
    <property type="match status" value="1"/>
</dbReference>
<dbReference type="GO" id="GO:0016740">
    <property type="term" value="F:transferase activity"/>
    <property type="evidence" value="ECO:0007669"/>
    <property type="project" value="UniProtKB-KW"/>
</dbReference>
<feature type="domain" description="GST C-terminal" evidence="2">
    <location>
        <begin position="87"/>
        <end position="202"/>
    </location>
</feature>
<protein>
    <submittedName>
        <fullName evidence="3">Glutathione S-transferase</fullName>
    </submittedName>
</protein>
<evidence type="ECO:0000259" key="1">
    <source>
        <dbReference type="PROSITE" id="PS50404"/>
    </source>
</evidence>
<keyword evidence="4" id="KW-1185">Reference proteome</keyword>
<accession>A0A1I3U0L8</accession>
<reference evidence="3 4" key="1">
    <citation type="submission" date="2016-10" db="EMBL/GenBank/DDBJ databases">
        <authorList>
            <person name="de Groot N.N."/>
        </authorList>
    </citation>
    <scope>NUCLEOTIDE SEQUENCE [LARGE SCALE GENOMIC DNA]</scope>
    <source>
        <strain evidence="3 4">DSM 19073</strain>
    </source>
</reference>
<sequence length="202" mass="21881">MKLFYKPGACSLASHIALIESGVSFDIDAVSDMAGRTESGVDYTTVNPKGYVPALQLDTGDILTEGPAILQFVADTYLDAGLMPAVGTMARARTIEHLVFVSSELHKAFAPMFKDTADAAEIARARSAVIRNFDVIENILADGRPTLVEGQFTVADVYLFVVANWANFKEIDLADWPHLAGYMARIAARPSVQRAMRAEGLL</sequence>
<dbReference type="PROSITE" id="PS50405">
    <property type="entry name" value="GST_CTER"/>
    <property type="match status" value="1"/>
</dbReference>
<dbReference type="Pfam" id="PF13409">
    <property type="entry name" value="GST_N_2"/>
    <property type="match status" value="1"/>
</dbReference>
<name>A0A1I3U0L8_9RHOB</name>
<dbReference type="PROSITE" id="PS50404">
    <property type="entry name" value="GST_NTER"/>
    <property type="match status" value="1"/>
</dbReference>
<dbReference type="SUPFAM" id="SSF47616">
    <property type="entry name" value="GST C-terminal domain-like"/>
    <property type="match status" value="1"/>
</dbReference>
<dbReference type="InterPro" id="IPR040079">
    <property type="entry name" value="Glutathione_S-Trfase"/>
</dbReference>
<dbReference type="InterPro" id="IPR036249">
    <property type="entry name" value="Thioredoxin-like_sf"/>
</dbReference>
<dbReference type="InterPro" id="IPR036282">
    <property type="entry name" value="Glutathione-S-Trfase_C_sf"/>
</dbReference>
<dbReference type="AlphaFoldDB" id="A0A1I3U0L8"/>
<evidence type="ECO:0000313" key="4">
    <source>
        <dbReference type="Proteomes" id="UP000199110"/>
    </source>
</evidence>
<dbReference type="SFLD" id="SFLDS00019">
    <property type="entry name" value="Glutathione_Transferase_(cytos"/>
    <property type="match status" value="1"/>
</dbReference>
<dbReference type="Gene3D" id="1.20.1050.10">
    <property type="match status" value="1"/>
</dbReference>
<organism evidence="3 4">
    <name type="scientific">Jannaschia pohangensis</name>
    <dbReference type="NCBI Taxonomy" id="390807"/>
    <lineage>
        <taxon>Bacteria</taxon>
        <taxon>Pseudomonadati</taxon>
        <taxon>Pseudomonadota</taxon>
        <taxon>Alphaproteobacteria</taxon>
        <taxon>Rhodobacterales</taxon>
        <taxon>Roseobacteraceae</taxon>
        <taxon>Jannaschia</taxon>
    </lineage>
</organism>
<dbReference type="EMBL" id="FORA01000006">
    <property type="protein sequence ID" value="SFJ75446.1"/>
    <property type="molecule type" value="Genomic_DNA"/>
</dbReference>
<dbReference type="Proteomes" id="UP000199110">
    <property type="component" value="Unassembled WGS sequence"/>
</dbReference>
<dbReference type="InterPro" id="IPR004045">
    <property type="entry name" value="Glutathione_S-Trfase_N"/>
</dbReference>
<dbReference type="Pfam" id="PF00043">
    <property type="entry name" value="GST_C"/>
    <property type="match status" value="1"/>
</dbReference>
<dbReference type="RefSeq" id="WP_092784211.1">
    <property type="nucleotide sequence ID" value="NZ_FORA01000006.1"/>
</dbReference>
<dbReference type="InterPro" id="IPR010987">
    <property type="entry name" value="Glutathione-S-Trfase_C-like"/>
</dbReference>
<keyword evidence="3" id="KW-0808">Transferase</keyword>
<dbReference type="PANTHER" id="PTHR44051:SF8">
    <property type="entry name" value="GLUTATHIONE S-TRANSFERASE GSTA"/>
    <property type="match status" value="1"/>
</dbReference>
<dbReference type="Gene3D" id="3.40.30.10">
    <property type="entry name" value="Glutaredoxin"/>
    <property type="match status" value="1"/>
</dbReference>
<proteinExistence type="predicted"/>
<dbReference type="SUPFAM" id="SSF52833">
    <property type="entry name" value="Thioredoxin-like"/>
    <property type="match status" value="1"/>
</dbReference>
<dbReference type="OrthoDB" id="7583243at2"/>
<dbReference type="PANTHER" id="PTHR44051">
    <property type="entry name" value="GLUTATHIONE S-TRANSFERASE-RELATED"/>
    <property type="match status" value="1"/>
</dbReference>
<dbReference type="SFLD" id="SFLDG00358">
    <property type="entry name" value="Main_(cytGST)"/>
    <property type="match status" value="1"/>
</dbReference>
<evidence type="ECO:0000259" key="2">
    <source>
        <dbReference type="PROSITE" id="PS50405"/>
    </source>
</evidence>